<dbReference type="InterPro" id="IPR006094">
    <property type="entry name" value="Oxid_FAD_bind_N"/>
</dbReference>
<dbReference type="Pfam" id="PF01565">
    <property type="entry name" value="FAD_binding_4"/>
    <property type="match status" value="1"/>
</dbReference>
<dbReference type="SUPFAM" id="SSF56176">
    <property type="entry name" value="FAD-binding/transporter-associated domain-like"/>
    <property type="match status" value="1"/>
</dbReference>
<dbReference type="PROSITE" id="PS00862">
    <property type="entry name" value="OX2_COVAL_FAD"/>
    <property type="match status" value="1"/>
</dbReference>
<keyword evidence="5" id="KW-0560">Oxidoreductase</keyword>
<sequence>MTIELSTQSPAATHPAAQPVAHALRGLLDGRLHLPGDPGYDAARLPWNVAVDQRPAAVALPRTAAEVATVVRLAAEAGLRVAPQSTGHNAGPLAAQGLDDVVVVRTSEMGAAIADPTRGIVRVEGGAIWEPAVEAAAAHGRAVLHGSSPDVGIAGYSLGGGIGWYARKLGLATNSLTAVELVTADGTLVRCDATTNAELFWALRGGSGNFGVVTALEFRMYDLPTAYAGMLVWDLRQIEPVLREWSSWAYEAPDEITTAFRAMRIPPLPELPEGLRGRNLVVIDGAVIGSDERGAELLAGLRALRPEIDTFGRMPAPALTRIHMDPEGGAPFASDTAMLGSFPEAAIDAFIAEAGPDASSSLLLAELRQLGGALARPHAGGGVLDRLDAQFVAFAGGMAITPEMGAAAHADAVRLMEALEPFANGRQYLNFAENPVDTRSAYAENVWTQLAGIRSAVDPHGVFVANHRVPRLFEEGRPTTA</sequence>
<comment type="caution">
    <text evidence="7">The sequence shown here is derived from an EMBL/GenBank/DDBJ whole genome shotgun (WGS) entry which is preliminary data.</text>
</comment>
<dbReference type="Proteomes" id="UP000780875">
    <property type="component" value="Unassembled WGS sequence"/>
</dbReference>
<dbReference type="InterPro" id="IPR050416">
    <property type="entry name" value="FAD-linked_Oxidoreductase"/>
</dbReference>
<evidence type="ECO:0000256" key="5">
    <source>
        <dbReference type="ARBA" id="ARBA00023002"/>
    </source>
</evidence>
<evidence type="ECO:0000256" key="2">
    <source>
        <dbReference type="ARBA" id="ARBA00005466"/>
    </source>
</evidence>
<comment type="similarity">
    <text evidence="2">Belongs to the oxygen-dependent FAD-linked oxidoreductase family.</text>
</comment>
<accession>A0ABS7U6I8</accession>
<gene>
    <name evidence="7" type="ORF">K8U61_00360</name>
</gene>
<protein>
    <submittedName>
        <fullName evidence="7">FAD-binding oxidoreductase</fullName>
    </submittedName>
</protein>
<dbReference type="InterPro" id="IPR016169">
    <property type="entry name" value="FAD-bd_PCMH_sub2"/>
</dbReference>
<evidence type="ECO:0000313" key="7">
    <source>
        <dbReference type="EMBL" id="MBZ5736593.1"/>
    </source>
</evidence>
<dbReference type="Gene3D" id="3.40.462.20">
    <property type="match status" value="1"/>
</dbReference>
<feature type="domain" description="FAD-binding PCMH-type" evidence="6">
    <location>
        <begin position="51"/>
        <end position="223"/>
    </location>
</feature>
<dbReference type="RefSeq" id="WP_224120968.1">
    <property type="nucleotide sequence ID" value="NZ_JAIQZJ010000001.1"/>
</dbReference>
<dbReference type="EMBL" id="JAIQZJ010000001">
    <property type="protein sequence ID" value="MBZ5736593.1"/>
    <property type="molecule type" value="Genomic_DNA"/>
</dbReference>
<dbReference type="InterPro" id="IPR016166">
    <property type="entry name" value="FAD-bd_PCMH"/>
</dbReference>
<keyword evidence="8" id="KW-1185">Reference proteome</keyword>
<keyword evidence="3" id="KW-0285">Flavoprotein</keyword>
<evidence type="ECO:0000259" key="6">
    <source>
        <dbReference type="PROSITE" id="PS51387"/>
    </source>
</evidence>
<dbReference type="PANTHER" id="PTHR42973:SF39">
    <property type="entry name" value="FAD-BINDING PCMH-TYPE DOMAIN-CONTAINING PROTEIN"/>
    <property type="match status" value="1"/>
</dbReference>
<proteinExistence type="inferred from homology"/>
<evidence type="ECO:0000313" key="8">
    <source>
        <dbReference type="Proteomes" id="UP000780875"/>
    </source>
</evidence>
<dbReference type="Gene3D" id="3.30.465.10">
    <property type="match status" value="1"/>
</dbReference>
<dbReference type="InterPro" id="IPR016167">
    <property type="entry name" value="FAD-bd_PCMH_sub1"/>
</dbReference>
<evidence type="ECO:0000256" key="3">
    <source>
        <dbReference type="ARBA" id="ARBA00022630"/>
    </source>
</evidence>
<dbReference type="InterPro" id="IPR036318">
    <property type="entry name" value="FAD-bd_PCMH-like_sf"/>
</dbReference>
<dbReference type="InterPro" id="IPR006093">
    <property type="entry name" value="Oxy_OxRdtase_FAD_BS"/>
</dbReference>
<keyword evidence="4" id="KW-0274">FAD</keyword>
<reference evidence="7 8" key="1">
    <citation type="submission" date="2021-09" db="EMBL/GenBank/DDBJ databases">
        <title>Whole genome sequence of Nocardioides sp. GBK3QG-3.</title>
        <authorList>
            <person name="Tuo L."/>
        </authorList>
    </citation>
    <scope>NUCLEOTIDE SEQUENCE [LARGE SCALE GENOMIC DNA]</scope>
    <source>
        <strain evidence="7 8">GBK3QG-3</strain>
    </source>
</reference>
<dbReference type="PROSITE" id="PS51387">
    <property type="entry name" value="FAD_PCMH"/>
    <property type="match status" value="1"/>
</dbReference>
<name>A0ABS7U6I8_9ACTN</name>
<dbReference type="PANTHER" id="PTHR42973">
    <property type="entry name" value="BINDING OXIDOREDUCTASE, PUTATIVE (AFU_ORTHOLOGUE AFUA_1G17690)-RELATED"/>
    <property type="match status" value="1"/>
</dbReference>
<organism evidence="7 8">
    <name type="scientific">Nocardioides mangrovi</name>
    <dbReference type="NCBI Taxonomy" id="2874580"/>
    <lineage>
        <taxon>Bacteria</taxon>
        <taxon>Bacillati</taxon>
        <taxon>Actinomycetota</taxon>
        <taxon>Actinomycetes</taxon>
        <taxon>Propionibacteriales</taxon>
        <taxon>Nocardioidaceae</taxon>
        <taxon>Nocardioides</taxon>
    </lineage>
</organism>
<evidence type="ECO:0000256" key="1">
    <source>
        <dbReference type="ARBA" id="ARBA00001974"/>
    </source>
</evidence>
<comment type="cofactor">
    <cofactor evidence="1">
        <name>FAD</name>
        <dbReference type="ChEBI" id="CHEBI:57692"/>
    </cofactor>
</comment>
<dbReference type="Gene3D" id="3.30.43.10">
    <property type="entry name" value="Uridine Diphospho-n-acetylenolpyruvylglucosamine Reductase, domain 2"/>
    <property type="match status" value="1"/>
</dbReference>
<evidence type="ECO:0000256" key="4">
    <source>
        <dbReference type="ARBA" id="ARBA00022827"/>
    </source>
</evidence>